<dbReference type="Gene3D" id="3.40.50.300">
    <property type="entry name" value="P-loop containing nucleotide triphosphate hydrolases"/>
    <property type="match status" value="1"/>
</dbReference>
<dbReference type="SUPFAM" id="SSF52540">
    <property type="entry name" value="P-loop containing nucleoside triphosphate hydrolases"/>
    <property type="match status" value="1"/>
</dbReference>
<evidence type="ECO:0000256" key="3">
    <source>
        <dbReference type="ARBA" id="ARBA00061607"/>
    </source>
</evidence>
<dbReference type="GO" id="GO:0005524">
    <property type="term" value="F:ATP binding"/>
    <property type="evidence" value="ECO:0007669"/>
    <property type="project" value="UniProtKB-KW"/>
</dbReference>
<dbReference type="FunFam" id="3.40.50.300:FF:000640">
    <property type="entry name" value="MoxR family ATPase"/>
    <property type="match status" value="1"/>
</dbReference>
<evidence type="ECO:0000259" key="4">
    <source>
        <dbReference type="Pfam" id="PF07726"/>
    </source>
</evidence>
<comment type="caution">
    <text evidence="6">The sequence shown here is derived from an EMBL/GenBank/DDBJ whole genome shotgun (WGS) entry which is preliminary data.</text>
</comment>
<evidence type="ECO:0008006" key="8">
    <source>
        <dbReference type="Google" id="ProtNLM"/>
    </source>
</evidence>
<dbReference type="AlphaFoldDB" id="A0A8J4EJ14"/>
<keyword evidence="7" id="KW-1185">Reference proteome</keyword>
<evidence type="ECO:0000256" key="1">
    <source>
        <dbReference type="ARBA" id="ARBA00022741"/>
    </source>
</evidence>
<dbReference type="Pfam" id="PF17863">
    <property type="entry name" value="AAA_lid_2"/>
    <property type="match status" value="1"/>
</dbReference>
<evidence type="ECO:0000256" key="2">
    <source>
        <dbReference type="ARBA" id="ARBA00022840"/>
    </source>
</evidence>
<evidence type="ECO:0000313" key="6">
    <source>
        <dbReference type="EMBL" id="GIL25448.1"/>
    </source>
</evidence>
<feature type="domain" description="ChlI/MoxR AAA lid" evidence="5">
    <location>
        <begin position="233"/>
        <end position="304"/>
    </location>
</feature>
<dbReference type="InterPro" id="IPR027417">
    <property type="entry name" value="P-loop_NTPase"/>
</dbReference>
<dbReference type="PANTHER" id="PTHR42759">
    <property type="entry name" value="MOXR FAMILY PROTEIN"/>
    <property type="match status" value="1"/>
</dbReference>
<dbReference type="GO" id="GO:0016887">
    <property type="term" value="F:ATP hydrolysis activity"/>
    <property type="evidence" value="ECO:0007669"/>
    <property type="project" value="InterPro"/>
</dbReference>
<accession>A0A8J4EJ14</accession>
<protein>
    <recommendedName>
        <fullName evidence="8">MoxR family ATPase</fullName>
    </recommendedName>
</protein>
<dbReference type="EMBL" id="BOPO01000006">
    <property type="protein sequence ID" value="GIL25448.1"/>
    <property type="molecule type" value="Genomic_DNA"/>
</dbReference>
<dbReference type="InterPro" id="IPR041628">
    <property type="entry name" value="ChlI/MoxR_AAA_lid"/>
</dbReference>
<sequence>MNLAEARAWGESVLGELATVVVGKRDALEMVLLGILADGHVLIEDLPGLGKTLIASSFATVLGLEFGRVQFTPDLLPADITGGPYLDPTDNRLRFRPGPLFANLVLADEINRAPAKTQAALLEAMAEQQVTADGTAHRLPDPFVVLATENPIESEGTYPLPEAQLDRFLLRLRIGYLSVDDELELLDARATHRRPQRPRPVTDAAGVLAARATLGGVEVGRDVLGYIVALVDATRRHPQLAVGASTRGGLALLGLARGRALLAGRDYVLPDDVKALAVPALAHRLVLRPEVWARDIDTDQIVAEVVVATPVPGGPAELAQARP</sequence>
<organism evidence="6 7">
    <name type="scientific">Actinocatenispora comari</name>
    <dbReference type="NCBI Taxonomy" id="2807577"/>
    <lineage>
        <taxon>Bacteria</taxon>
        <taxon>Bacillati</taxon>
        <taxon>Actinomycetota</taxon>
        <taxon>Actinomycetes</taxon>
        <taxon>Micromonosporales</taxon>
        <taxon>Micromonosporaceae</taxon>
        <taxon>Actinocatenispora</taxon>
    </lineage>
</organism>
<comment type="similarity">
    <text evidence="3">Belongs to the MoxR family.</text>
</comment>
<name>A0A8J4EJ14_9ACTN</name>
<evidence type="ECO:0000313" key="7">
    <source>
        <dbReference type="Proteomes" id="UP000614996"/>
    </source>
</evidence>
<dbReference type="InterPro" id="IPR050764">
    <property type="entry name" value="CbbQ/NirQ/NorQ/GpvN"/>
</dbReference>
<feature type="domain" description="ATPase AAA-3" evidence="4">
    <location>
        <begin position="40"/>
        <end position="170"/>
    </location>
</feature>
<dbReference type="Gene3D" id="1.10.8.80">
    <property type="entry name" value="Magnesium chelatase subunit I, C-Terminal domain"/>
    <property type="match status" value="1"/>
</dbReference>
<dbReference type="Pfam" id="PF07726">
    <property type="entry name" value="AAA_3"/>
    <property type="match status" value="1"/>
</dbReference>
<proteinExistence type="inferred from homology"/>
<evidence type="ECO:0000259" key="5">
    <source>
        <dbReference type="Pfam" id="PF17863"/>
    </source>
</evidence>
<keyword evidence="1" id="KW-0547">Nucleotide-binding</keyword>
<dbReference type="InterPro" id="IPR011703">
    <property type="entry name" value="ATPase_AAA-3"/>
</dbReference>
<dbReference type="PIRSF" id="PIRSF002849">
    <property type="entry name" value="AAA_ATPase_chaperone_MoxR_prd"/>
    <property type="match status" value="1"/>
</dbReference>
<dbReference type="PANTHER" id="PTHR42759:SF5">
    <property type="entry name" value="METHANOL DEHYDROGENASE REGULATOR"/>
    <property type="match status" value="1"/>
</dbReference>
<dbReference type="Proteomes" id="UP000614996">
    <property type="component" value="Unassembled WGS sequence"/>
</dbReference>
<gene>
    <name evidence="6" type="ORF">NUM_07030</name>
</gene>
<reference evidence="7" key="1">
    <citation type="journal article" date="2021" name="Int. J. Syst. Evol. Microbiol.">
        <title>Actinocatenispora comari sp. nov., an endophytic actinomycete isolated from aerial parts of Comarum salesowianum.</title>
        <authorList>
            <person name="Oyunbileg N."/>
            <person name="Iizaka Y."/>
            <person name="Hamada M."/>
            <person name="Davaapurev B.O."/>
            <person name="Fukumoto A."/>
            <person name="Tsetseg B."/>
            <person name="Kato F."/>
            <person name="Tamura T."/>
            <person name="Batkhuu J."/>
            <person name="Anzai Y."/>
        </authorList>
    </citation>
    <scope>NUCLEOTIDE SEQUENCE [LARGE SCALE GENOMIC DNA]</scope>
    <source>
        <strain evidence="7">NUM-2625</strain>
    </source>
</reference>
<keyword evidence="2" id="KW-0067">ATP-binding</keyword>